<evidence type="ECO:0000313" key="5">
    <source>
        <dbReference type="Proteomes" id="UP001189429"/>
    </source>
</evidence>
<keyword evidence="2" id="KW-0472">Membrane</keyword>
<dbReference type="InterPro" id="IPR027417">
    <property type="entry name" value="P-loop_NTPase"/>
</dbReference>
<evidence type="ECO:0000256" key="1">
    <source>
        <dbReference type="SAM" id="MobiDB-lite"/>
    </source>
</evidence>
<gene>
    <name evidence="4" type="ORF">PCOR1329_LOCUS40208</name>
</gene>
<evidence type="ECO:0000259" key="3">
    <source>
        <dbReference type="Pfam" id="PF02263"/>
    </source>
</evidence>
<keyword evidence="2" id="KW-1133">Transmembrane helix</keyword>
<accession>A0ABN9TLE8</accession>
<dbReference type="InterPro" id="IPR015894">
    <property type="entry name" value="Guanylate-bd_N"/>
</dbReference>
<evidence type="ECO:0000256" key="2">
    <source>
        <dbReference type="SAM" id="Phobius"/>
    </source>
</evidence>
<feature type="transmembrane region" description="Helical" evidence="2">
    <location>
        <begin position="329"/>
        <end position="352"/>
    </location>
</feature>
<reference evidence="4" key="1">
    <citation type="submission" date="2023-10" db="EMBL/GenBank/DDBJ databases">
        <authorList>
            <person name="Chen Y."/>
            <person name="Shah S."/>
            <person name="Dougan E. K."/>
            <person name="Thang M."/>
            <person name="Chan C."/>
        </authorList>
    </citation>
    <scope>NUCLEOTIDE SEQUENCE [LARGE SCALE GENOMIC DNA]</scope>
</reference>
<proteinExistence type="predicted"/>
<dbReference type="PANTHER" id="PTHR10751">
    <property type="entry name" value="GUANYLATE BINDING PROTEIN"/>
    <property type="match status" value="1"/>
</dbReference>
<feature type="domain" description="Guanylate-binding protein N-terminal" evidence="3">
    <location>
        <begin position="14"/>
        <end position="179"/>
    </location>
</feature>
<protein>
    <recommendedName>
        <fullName evidence="3">Guanylate-binding protein N-terminal domain-containing protein</fullName>
    </recommendedName>
</protein>
<comment type="caution">
    <text evidence="4">The sequence shown here is derived from an EMBL/GenBank/DDBJ whole genome shotgun (WGS) entry which is preliminary data.</text>
</comment>
<organism evidence="4 5">
    <name type="scientific">Prorocentrum cordatum</name>
    <dbReference type="NCBI Taxonomy" id="2364126"/>
    <lineage>
        <taxon>Eukaryota</taxon>
        <taxon>Sar</taxon>
        <taxon>Alveolata</taxon>
        <taxon>Dinophyceae</taxon>
        <taxon>Prorocentrales</taxon>
        <taxon>Prorocentraceae</taxon>
        <taxon>Prorocentrum</taxon>
    </lineage>
</organism>
<name>A0ABN9TLE8_9DINO</name>
<feature type="region of interest" description="Disordered" evidence="1">
    <location>
        <begin position="424"/>
        <end position="443"/>
    </location>
</feature>
<dbReference type="EMBL" id="CAUYUJ010014849">
    <property type="protein sequence ID" value="CAK0846807.1"/>
    <property type="molecule type" value="Genomic_DNA"/>
</dbReference>
<dbReference type="Proteomes" id="UP001189429">
    <property type="component" value="Unassembled WGS sequence"/>
</dbReference>
<keyword evidence="5" id="KW-1185">Reference proteome</keyword>
<dbReference type="Pfam" id="PF02263">
    <property type="entry name" value="GBP"/>
    <property type="match status" value="1"/>
</dbReference>
<sequence length="443" mass="49615">MFFRTIQLRPPDRLQTQGAFDGKLSKSQSSTIFGLTALLSAKLIYNVQNKLDDNLLGHFDYVTTFAQKACSLIEHNSAAFGHLHFLVRDWPHYQDGATPEECREKMTSHLEDHTAPERLNNDDSKQMAERLRASFITTRCSGLCHPGLDVTYEEYSGEVSVINPNFFKLLDDFTDQLLKVDFPQPSAPKGTEITVSNFFRVLTNYADVFRDSADKATNLRDGFVKVDLMSAREEFLKEFGNRFRRFAPDTAVVDPEALAAESEKLLKHYEDEFRAKMLPFKLTLSEQNEQLDNFTSSMKATVISRTVQNDNELQLANFKLATSPAVGGVVYFATSHWLIAVCCVSGGLYMRLKKRQNTETSKRGEEVSFCDANVRDGMLNDIRQFGEQRYRDVQAISVALNRFNASEFMGQVTTGGMLIKQAAAGGPGRPSVASDSLSAPLLG</sequence>
<evidence type="ECO:0000313" key="4">
    <source>
        <dbReference type="EMBL" id="CAK0846807.1"/>
    </source>
</evidence>
<dbReference type="Gene3D" id="3.40.50.300">
    <property type="entry name" value="P-loop containing nucleotide triphosphate hydrolases"/>
    <property type="match status" value="1"/>
</dbReference>
<keyword evidence="2" id="KW-0812">Transmembrane</keyword>